<dbReference type="STRING" id="947166.A0A1D1V2G6"/>
<comment type="caution">
    <text evidence="5">The sequence shown here is derived from an EMBL/GenBank/DDBJ whole genome shotgun (WGS) entry which is preliminary data.</text>
</comment>
<dbReference type="GO" id="GO:0004252">
    <property type="term" value="F:serine-type endopeptidase activity"/>
    <property type="evidence" value="ECO:0007669"/>
    <property type="project" value="InterPro"/>
</dbReference>
<evidence type="ECO:0000256" key="3">
    <source>
        <dbReference type="SAM" id="MobiDB-lite"/>
    </source>
</evidence>
<proteinExistence type="inferred from homology"/>
<comment type="similarity">
    <text evidence="2">Belongs to the peptidase S1 family. CLIP subfamily.</text>
</comment>
<dbReference type="InterPro" id="IPR001314">
    <property type="entry name" value="Peptidase_S1A"/>
</dbReference>
<dbReference type="EMBL" id="BDGG01000002">
    <property type="protein sequence ID" value="GAU92923.1"/>
    <property type="molecule type" value="Genomic_DNA"/>
</dbReference>
<dbReference type="InterPro" id="IPR009003">
    <property type="entry name" value="Peptidase_S1_PA"/>
</dbReference>
<dbReference type="InterPro" id="IPR018114">
    <property type="entry name" value="TRYPSIN_HIS"/>
</dbReference>
<keyword evidence="1" id="KW-1015">Disulfide bond</keyword>
<evidence type="ECO:0000256" key="2">
    <source>
        <dbReference type="ARBA" id="ARBA00024195"/>
    </source>
</evidence>
<dbReference type="Pfam" id="PF00089">
    <property type="entry name" value="Trypsin"/>
    <property type="match status" value="1"/>
</dbReference>
<dbReference type="CDD" id="cd00190">
    <property type="entry name" value="Tryp_SPc"/>
    <property type="match status" value="1"/>
</dbReference>
<organism evidence="5 6">
    <name type="scientific">Ramazzottius varieornatus</name>
    <name type="common">Water bear</name>
    <name type="synonym">Tardigrade</name>
    <dbReference type="NCBI Taxonomy" id="947166"/>
    <lineage>
        <taxon>Eukaryota</taxon>
        <taxon>Metazoa</taxon>
        <taxon>Ecdysozoa</taxon>
        <taxon>Tardigrada</taxon>
        <taxon>Eutardigrada</taxon>
        <taxon>Parachela</taxon>
        <taxon>Hypsibioidea</taxon>
        <taxon>Ramazzottiidae</taxon>
        <taxon>Ramazzottius</taxon>
    </lineage>
</organism>
<protein>
    <recommendedName>
        <fullName evidence="4">Peptidase S1 domain-containing protein</fullName>
    </recommendedName>
</protein>
<evidence type="ECO:0000256" key="1">
    <source>
        <dbReference type="ARBA" id="ARBA00023157"/>
    </source>
</evidence>
<dbReference type="PANTHER" id="PTHR24256">
    <property type="entry name" value="TRYPTASE-RELATED"/>
    <property type="match status" value="1"/>
</dbReference>
<feature type="compositionally biased region" description="Low complexity" evidence="3">
    <location>
        <begin position="316"/>
        <end position="333"/>
    </location>
</feature>
<feature type="domain" description="Peptidase S1" evidence="4">
    <location>
        <begin position="1077"/>
        <end position="1328"/>
    </location>
</feature>
<name>A0A1D1V2G6_RAMVA</name>
<dbReference type="InterPro" id="IPR001254">
    <property type="entry name" value="Trypsin_dom"/>
</dbReference>
<feature type="region of interest" description="Disordered" evidence="3">
    <location>
        <begin position="461"/>
        <end position="497"/>
    </location>
</feature>
<dbReference type="OrthoDB" id="6261922at2759"/>
<evidence type="ECO:0000313" key="6">
    <source>
        <dbReference type="Proteomes" id="UP000186922"/>
    </source>
</evidence>
<dbReference type="SMART" id="SM00020">
    <property type="entry name" value="Tryp_SPc"/>
    <property type="match status" value="1"/>
</dbReference>
<accession>A0A1D1V2G6</accession>
<dbReference type="PRINTS" id="PR00722">
    <property type="entry name" value="CHYMOTRYPSIN"/>
</dbReference>
<gene>
    <name evidence="5" type="primary">RvY_04938-1</name>
    <name evidence="5" type="synonym">RvY_04938.1</name>
    <name evidence="5" type="ORF">RvY_04938</name>
</gene>
<feature type="region of interest" description="Disordered" evidence="3">
    <location>
        <begin position="285"/>
        <end position="356"/>
    </location>
</feature>
<feature type="compositionally biased region" description="Low complexity" evidence="3">
    <location>
        <begin position="296"/>
        <end position="309"/>
    </location>
</feature>
<dbReference type="Proteomes" id="UP000186922">
    <property type="component" value="Unassembled WGS sequence"/>
</dbReference>
<reference evidence="5 6" key="1">
    <citation type="journal article" date="2016" name="Nat. Commun.">
        <title>Extremotolerant tardigrade genome and improved radiotolerance of human cultured cells by tardigrade-unique protein.</title>
        <authorList>
            <person name="Hashimoto T."/>
            <person name="Horikawa D.D."/>
            <person name="Saito Y."/>
            <person name="Kuwahara H."/>
            <person name="Kozuka-Hata H."/>
            <person name="Shin-I T."/>
            <person name="Minakuchi Y."/>
            <person name="Ohishi K."/>
            <person name="Motoyama A."/>
            <person name="Aizu T."/>
            <person name="Enomoto A."/>
            <person name="Kondo K."/>
            <person name="Tanaka S."/>
            <person name="Hara Y."/>
            <person name="Koshikawa S."/>
            <person name="Sagara H."/>
            <person name="Miura T."/>
            <person name="Yokobori S."/>
            <person name="Miyagawa K."/>
            <person name="Suzuki Y."/>
            <person name="Kubo T."/>
            <person name="Oyama M."/>
            <person name="Kohara Y."/>
            <person name="Fujiyama A."/>
            <person name="Arakawa K."/>
            <person name="Katayama T."/>
            <person name="Toyoda A."/>
            <person name="Kunieda T."/>
        </authorList>
    </citation>
    <scope>NUCLEOTIDE SEQUENCE [LARGE SCALE GENOMIC DNA]</scope>
    <source>
        <strain evidence="5 6">YOKOZUNA-1</strain>
    </source>
</reference>
<dbReference type="PROSITE" id="PS00134">
    <property type="entry name" value="TRYPSIN_HIS"/>
    <property type="match status" value="1"/>
</dbReference>
<dbReference type="GO" id="GO:0006508">
    <property type="term" value="P:proteolysis"/>
    <property type="evidence" value="ECO:0007669"/>
    <property type="project" value="InterPro"/>
</dbReference>
<dbReference type="Gene3D" id="2.40.10.10">
    <property type="entry name" value="Trypsin-like serine proteases"/>
    <property type="match status" value="1"/>
</dbReference>
<feature type="compositionally biased region" description="Low complexity" evidence="3">
    <location>
        <begin position="486"/>
        <end position="497"/>
    </location>
</feature>
<keyword evidence="6" id="KW-1185">Reference proteome</keyword>
<evidence type="ECO:0000313" key="5">
    <source>
        <dbReference type="EMBL" id="GAU92923.1"/>
    </source>
</evidence>
<feature type="compositionally biased region" description="Polar residues" evidence="3">
    <location>
        <begin position="464"/>
        <end position="485"/>
    </location>
</feature>
<dbReference type="InterPro" id="IPR043504">
    <property type="entry name" value="Peptidase_S1_PA_chymotrypsin"/>
</dbReference>
<dbReference type="InterPro" id="IPR051487">
    <property type="entry name" value="Ser/Thr_Proteases_Immune/Dev"/>
</dbReference>
<dbReference type="SUPFAM" id="SSF50494">
    <property type="entry name" value="Trypsin-like serine proteases"/>
    <property type="match status" value="1"/>
</dbReference>
<feature type="compositionally biased region" description="Polar residues" evidence="3">
    <location>
        <begin position="335"/>
        <end position="348"/>
    </location>
</feature>
<evidence type="ECO:0000259" key="4">
    <source>
        <dbReference type="PROSITE" id="PS50240"/>
    </source>
</evidence>
<sequence>MQLFNIQLKFFCLIICVPWLLVNGQINLQSLMPLLGMLSGSGGGLGALTGSAGSTNGGGSGLNIGSLLSMVGPLLSASNGGGGSGGGSALSGLLGGGGGGLSSLGGGGGNNAALVSQLSGLLSSSSGGGGGGLTSLLQSGGGGGLNSLSSLLQSSSGGNGLSSLLQNGGGTGLSSLLQNSGGNNNLQSLLQNSGGGGSLGSLLNSAGGGGSGNGLNGLLSGGGGSQLSSLAASLGNGGQQFGGQFGGGGNSQMDSNSLANLLQSVRGSQSMGSLQQLGGGLRNSQGLGSALSNMNSGYSDQGSSSGFSSAPDRNAQLAQLLGSGSSPSQSFGSVRSFNGQSSSSTENMLKSYLGSDPSAMMGSNRIDSILGGNAQPDSNAFRQDQASAEFVSKETKPCFVDGYKGSCMPVSLQGVCQLYGYEIRDGGCINFQTMTRDVCCYRRAPEAMSGLQQPPSLDGMQNGLMANQSPQMASSSMTQPNVFGAQNQQPNSLGQLNSQNQQQNIQNFLGNQNALPTGFIPSQPSTAMADNTPAQNLAQFSRVGGGSFVQSNNPIQNTLSNVMQSQMQQTTGNIPPNVLSMILSTLTAPKAQSPTNIATSLIDGLLTAAITTPAPVIEQRPQVTATPSNTLPPSLTSQISPAMLGSLQAAASNLSSCNVSNGSRGFCMPPSMQGVCQNMNLKIEPGNCPSPQICCARSPNARIPDDLVNTITQAVKKPKRESLGDDMMMEGSELDELSAPASDRAGEARARRACTVSGFDGICVATSLTALCPGLGMQISPSGCESSESCCYSSDPSAAANLDVSSLKEEPLAISFEAKQPSAQGRAPPLATNNMQQLPSLLSPNTISAQNIQQPSPAQAVNPVQTAVQTALPVIGTLAGQSAPAAPSNSMTSGFDIGSLIKTVLPLFISNNQNNMNGNSHLDQGNLQGGLGGGGFQASSSNIQSQPAGGMCGGRGEAASCISRNMVQSCVKMGYRTRVGGCGMDQLCCFTPTNELDRESSFTLDQANKCVIQDHPGICVPNSAARNCSMYNMEVSLYGCSSPELSCCYTRNSVNGQCGVKGRGSAAPAYGGAYSAAINGMPIPEAGVSDPDFVDVGENCWQAALLDRSSGNYFCSAVLIDTIWLLTAAHCVSKRSPMDITVRLGEWDFNVTTEIPGPRDYSVFNLYIHSSFNPKTLENDVAMLKLNRPADISLSNICLVCRPGQIDYYGMNCQASGWGKLGQNFPFSSRLKRITTRIWPNQECAYRLRNSPLGPGFKFQTTSFMCGSATGRQTICNGDGGGPLICSVGGTSQLAGIIVSGIQCGQGGMPALFVNLGQYQAWIDEVMKN</sequence>
<dbReference type="PROSITE" id="PS50240">
    <property type="entry name" value="TRYPSIN_DOM"/>
    <property type="match status" value="1"/>
</dbReference>